<dbReference type="Pfam" id="PF00152">
    <property type="entry name" value="tRNA-synt_2"/>
    <property type="match status" value="1"/>
</dbReference>
<keyword evidence="8" id="KW-1185">Reference proteome</keyword>
<evidence type="ECO:0000313" key="8">
    <source>
        <dbReference type="Proteomes" id="UP000275078"/>
    </source>
</evidence>
<keyword evidence="3" id="KW-0067">ATP-binding</keyword>
<dbReference type="STRING" id="1160509.A0A3N4HLY2"/>
<feature type="domain" description="Aminoacyl-transfer RNA synthetases class-II family profile" evidence="6">
    <location>
        <begin position="14"/>
        <end position="350"/>
    </location>
</feature>
<evidence type="ECO:0000259" key="6">
    <source>
        <dbReference type="PROSITE" id="PS50862"/>
    </source>
</evidence>
<dbReference type="PANTHER" id="PTHR22594">
    <property type="entry name" value="ASPARTYL/LYSYL-TRNA SYNTHETASE"/>
    <property type="match status" value="1"/>
</dbReference>
<keyword evidence="4" id="KW-0648">Protein biosynthesis</keyword>
<dbReference type="PANTHER" id="PTHR22594:SF34">
    <property type="entry name" value="ASPARAGINE--TRNA LIGASE, MITOCHONDRIAL-RELATED"/>
    <property type="match status" value="1"/>
</dbReference>
<evidence type="ECO:0000256" key="4">
    <source>
        <dbReference type="ARBA" id="ARBA00022917"/>
    </source>
</evidence>
<reference evidence="7 8" key="1">
    <citation type="journal article" date="2018" name="Nat. Ecol. Evol.">
        <title>Pezizomycetes genomes reveal the molecular basis of ectomycorrhizal truffle lifestyle.</title>
        <authorList>
            <person name="Murat C."/>
            <person name="Payen T."/>
            <person name="Noel B."/>
            <person name="Kuo A."/>
            <person name="Morin E."/>
            <person name="Chen J."/>
            <person name="Kohler A."/>
            <person name="Krizsan K."/>
            <person name="Balestrini R."/>
            <person name="Da Silva C."/>
            <person name="Montanini B."/>
            <person name="Hainaut M."/>
            <person name="Levati E."/>
            <person name="Barry K.W."/>
            <person name="Belfiori B."/>
            <person name="Cichocki N."/>
            <person name="Clum A."/>
            <person name="Dockter R.B."/>
            <person name="Fauchery L."/>
            <person name="Guy J."/>
            <person name="Iotti M."/>
            <person name="Le Tacon F."/>
            <person name="Lindquist E.A."/>
            <person name="Lipzen A."/>
            <person name="Malagnac F."/>
            <person name="Mello A."/>
            <person name="Molinier V."/>
            <person name="Miyauchi S."/>
            <person name="Poulain J."/>
            <person name="Riccioni C."/>
            <person name="Rubini A."/>
            <person name="Sitrit Y."/>
            <person name="Splivallo R."/>
            <person name="Traeger S."/>
            <person name="Wang M."/>
            <person name="Zifcakova L."/>
            <person name="Wipf D."/>
            <person name="Zambonelli A."/>
            <person name="Paolocci F."/>
            <person name="Nowrousian M."/>
            <person name="Ottonello S."/>
            <person name="Baldrian P."/>
            <person name="Spatafora J.W."/>
            <person name="Henrissat B."/>
            <person name="Nagy L.G."/>
            <person name="Aury J.M."/>
            <person name="Wincker P."/>
            <person name="Grigoriev I.V."/>
            <person name="Bonfante P."/>
            <person name="Martin F.M."/>
        </authorList>
    </citation>
    <scope>NUCLEOTIDE SEQUENCE [LARGE SCALE GENOMIC DNA]</scope>
    <source>
        <strain evidence="7 8">RN42</strain>
    </source>
</reference>
<evidence type="ECO:0000256" key="2">
    <source>
        <dbReference type="ARBA" id="ARBA00022741"/>
    </source>
</evidence>
<dbReference type="GO" id="GO:0005739">
    <property type="term" value="C:mitochondrion"/>
    <property type="evidence" value="ECO:0007669"/>
    <property type="project" value="TreeGrafter"/>
</dbReference>
<dbReference type="PRINTS" id="PR01042">
    <property type="entry name" value="TRNASYNTHASP"/>
</dbReference>
<accession>A0A3N4HLY2</accession>
<proteinExistence type="predicted"/>
<keyword evidence="2" id="KW-0547">Nucleotide-binding</keyword>
<dbReference type="Gene3D" id="3.30.930.10">
    <property type="entry name" value="Bira Bifunctional Protein, Domain 2"/>
    <property type="match status" value="1"/>
</dbReference>
<dbReference type="PROSITE" id="PS50862">
    <property type="entry name" value="AA_TRNA_LIGASE_II"/>
    <property type="match status" value="1"/>
</dbReference>
<evidence type="ECO:0000256" key="1">
    <source>
        <dbReference type="ARBA" id="ARBA00022598"/>
    </source>
</evidence>
<sequence length="358" mass="40687">MRPRLPANALVMQIRSQVLSSINNFFVSREFVQTQPPIITSSDCEGAGEVFKLAPQGREHHFKTEKYLTVSTQLHLEALCQAVGKVWTLSPSFRAEKSDTNRHLSEFYMLEAEVGFTQSLEDVLSLCEDLIRSIAHDFRQSRFSDEWLSTKEDIELRLLESRWKWLLNPTQWKRMSYTEAISLLQKADVPFRFKPEWGHGLQAEHERYLAENFGGTGDNSTTTAGPIFITDYPKTLKPFYMLENQGSSSASSAHGKGSETVACFDLLFPGLGEVAGGSLREHRFREIVEAMKQHGLVAQDATDDSLGSMQWYADLRRWGTIEHGGFGIGFDRLLSWLIGIENVREVVTFPRWHGKCEC</sequence>
<keyword evidence="1" id="KW-0436">Ligase</keyword>
<dbReference type="InterPro" id="IPR002312">
    <property type="entry name" value="Asp/Asn-tRNA-synth_IIb"/>
</dbReference>
<dbReference type="GO" id="GO:0006421">
    <property type="term" value="P:asparaginyl-tRNA aminoacylation"/>
    <property type="evidence" value="ECO:0007669"/>
    <property type="project" value="TreeGrafter"/>
</dbReference>
<dbReference type="InterPro" id="IPR045864">
    <property type="entry name" value="aa-tRNA-synth_II/BPL/LPL"/>
</dbReference>
<protein>
    <submittedName>
        <fullName evidence="7">Class II aaRS and biotin synthetase</fullName>
    </submittedName>
</protein>
<evidence type="ECO:0000313" key="7">
    <source>
        <dbReference type="EMBL" id="RPA72850.1"/>
    </source>
</evidence>
<dbReference type="SUPFAM" id="SSF55681">
    <property type="entry name" value="Class II aaRS and biotin synthetases"/>
    <property type="match status" value="1"/>
</dbReference>
<dbReference type="AlphaFoldDB" id="A0A3N4HLY2"/>
<dbReference type="EMBL" id="ML119843">
    <property type="protein sequence ID" value="RPA72850.1"/>
    <property type="molecule type" value="Genomic_DNA"/>
</dbReference>
<evidence type="ECO:0000256" key="3">
    <source>
        <dbReference type="ARBA" id="ARBA00022840"/>
    </source>
</evidence>
<dbReference type="OrthoDB" id="43906at2759"/>
<dbReference type="GO" id="GO:0004816">
    <property type="term" value="F:asparagine-tRNA ligase activity"/>
    <property type="evidence" value="ECO:0007669"/>
    <property type="project" value="TreeGrafter"/>
</dbReference>
<dbReference type="InterPro" id="IPR004364">
    <property type="entry name" value="Aa-tRNA-synt_II"/>
</dbReference>
<dbReference type="GO" id="GO:0005524">
    <property type="term" value="F:ATP binding"/>
    <property type="evidence" value="ECO:0007669"/>
    <property type="project" value="UniProtKB-KW"/>
</dbReference>
<name>A0A3N4HLY2_ASCIM</name>
<gene>
    <name evidence="7" type="ORF">BJ508DRAFT_419259</name>
</gene>
<dbReference type="InterPro" id="IPR006195">
    <property type="entry name" value="aa-tRNA-synth_II"/>
</dbReference>
<evidence type="ECO:0000256" key="5">
    <source>
        <dbReference type="ARBA" id="ARBA00023146"/>
    </source>
</evidence>
<dbReference type="Proteomes" id="UP000275078">
    <property type="component" value="Unassembled WGS sequence"/>
</dbReference>
<organism evidence="7 8">
    <name type="scientific">Ascobolus immersus RN42</name>
    <dbReference type="NCBI Taxonomy" id="1160509"/>
    <lineage>
        <taxon>Eukaryota</taxon>
        <taxon>Fungi</taxon>
        <taxon>Dikarya</taxon>
        <taxon>Ascomycota</taxon>
        <taxon>Pezizomycotina</taxon>
        <taxon>Pezizomycetes</taxon>
        <taxon>Pezizales</taxon>
        <taxon>Ascobolaceae</taxon>
        <taxon>Ascobolus</taxon>
    </lineage>
</organism>
<keyword evidence="5" id="KW-0030">Aminoacyl-tRNA synthetase</keyword>